<name>A0A067QQ16_ZOONE</name>
<evidence type="ECO:0000313" key="1">
    <source>
        <dbReference type="EMBL" id="KDR10645.1"/>
    </source>
</evidence>
<proteinExistence type="predicted"/>
<gene>
    <name evidence="1" type="ORF">L798_14321</name>
</gene>
<evidence type="ECO:0000313" key="2">
    <source>
        <dbReference type="Proteomes" id="UP000027135"/>
    </source>
</evidence>
<protein>
    <submittedName>
        <fullName evidence="1">Uncharacterized protein</fullName>
    </submittedName>
</protein>
<accession>A0A067QQ16</accession>
<reference evidence="1 2" key="1">
    <citation type="journal article" date="2014" name="Nat. Commun.">
        <title>Molecular traces of alternative social organization in a termite genome.</title>
        <authorList>
            <person name="Terrapon N."/>
            <person name="Li C."/>
            <person name="Robertson H.M."/>
            <person name="Ji L."/>
            <person name="Meng X."/>
            <person name="Booth W."/>
            <person name="Chen Z."/>
            <person name="Childers C.P."/>
            <person name="Glastad K.M."/>
            <person name="Gokhale K."/>
            <person name="Gowin J."/>
            <person name="Gronenberg W."/>
            <person name="Hermansen R.A."/>
            <person name="Hu H."/>
            <person name="Hunt B.G."/>
            <person name="Huylmans A.K."/>
            <person name="Khalil S.M."/>
            <person name="Mitchell R.D."/>
            <person name="Munoz-Torres M.C."/>
            <person name="Mustard J.A."/>
            <person name="Pan H."/>
            <person name="Reese J.T."/>
            <person name="Scharf M.E."/>
            <person name="Sun F."/>
            <person name="Vogel H."/>
            <person name="Xiao J."/>
            <person name="Yang W."/>
            <person name="Yang Z."/>
            <person name="Yang Z."/>
            <person name="Zhou J."/>
            <person name="Zhu J."/>
            <person name="Brent C.S."/>
            <person name="Elsik C.G."/>
            <person name="Goodisman M.A."/>
            <person name="Liberles D.A."/>
            <person name="Roe R.M."/>
            <person name="Vargo E.L."/>
            <person name="Vilcinskas A."/>
            <person name="Wang J."/>
            <person name="Bornberg-Bauer E."/>
            <person name="Korb J."/>
            <person name="Zhang G."/>
            <person name="Liebig J."/>
        </authorList>
    </citation>
    <scope>NUCLEOTIDE SEQUENCE [LARGE SCALE GENOMIC DNA]</scope>
    <source>
        <tissue evidence="1">Whole organism</tissue>
    </source>
</reference>
<dbReference type="InParanoid" id="A0A067QQ16"/>
<keyword evidence="2" id="KW-1185">Reference proteome</keyword>
<sequence length="267" mass="30422">MFGVMSRPRVTSGNRPQYQLDRRLGHVAVPHTSGCMPAIMDVPIVEGNVKRLIKCWSEKYLGVQQGLMNTIHEVEINYCPDTAKNTHTSKIYVPEGQLTKEEGSSHPKVKEMVKIFDDAGKTLTESKEGSRSLKLSQSQSDLHSKKESYYILMDLKLKVFELQQQVVALQAESLAVFTTYEQFMSIAIRIQANMIAEQEATLEKDDEVKKETGTEVDETRPTAKGKKRRLTGLFNKKWKIWRMNKKVSKHRLNTLASILRKDCCSQS</sequence>
<dbReference type="EMBL" id="KK853149">
    <property type="protein sequence ID" value="KDR10645.1"/>
    <property type="molecule type" value="Genomic_DNA"/>
</dbReference>
<dbReference type="AlphaFoldDB" id="A0A067QQ16"/>
<organism evidence="1 2">
    <name type="scientific">Zootermopsis nevadensis</name>
    <name type="common">Dampwood termite</name>
    <dbReference type="NCBI Taxonomy" id="136037"/>
    <lineage>
        <taxon>Eukaryota</taxon>
        <taxon>Metazoa</taxon>
        <taxon>Ecdysozoa</taxon>
        <taxon>Arthropoda</taxon>
        <taxon>Hexapoda</taxon>
        <taxon>Insecta</taxon>
        <taxon>Pterygota</taxon>
        <taxon>Neoptera</taxon>
        <taxon>Polyneoptera</taxon>
        <taxon>Dictyoptera</taxon>
        <taxon>Blattodea</taxon>
        <taxon>Blattoidea</taxon>
        <taxon>Termitoidae</taxon>
        <taxon>Termopsidae</taxon>
        <taxon>Zootermopsis</taxon>
    </lineage>
</organism>
<dbReference type="Proteomes" id="UP000027135">
    <property type="component" value="Unassembled WGS sequence"/>
</dbReference>